<dbReference type="NCBIfam" id="TIGR01683">
    <property type="entry name" value="thiS"/>
    <property type="match status" value="1"/>
</dbReference>
<dbReference type="InterPro" id="IPR016155">
    <property type="entry name" value="Mopterin_synth/thiamin_S_b"/>
</dbReference>
<dbReference type="RefSeq" id="WP_024479957.1">
    <property type="nucleotide sequence ID" value="NZ_FNBD01000007.1"/>
</dbReference>
<sequence>MISITVNEKPIRIEKNTNVLQLLEKLQTPQNGIAVALNNNIITKDFWKYEILDENDSLLIIQATQGG</sequence>
<evidence type="ECO:0000313" key="1">
    <source>
        <dbReference type="EMBL" id="SDF11563.1"/>
    </source>
</evidence>
<organism evidence="1 2">
    <name type="scientific">Cellulophaga baltica</name>
    <dbReference type="NCBI Taxonomy" id="76594"/>
    <lineage>
        <taxon>Bacteria</taxon>
        <taxon>Pseudomonadati</taxon>
        <taxon>Bacteroidota</taxon>
        <taxon>Flavobacteriia</taxon>
        <taxon>Flavobacteriales</taxon>
        <taxon>Flavobacteriaceae</taxon>
        <taxon>Cellulophaga</taxon>
    </lineage>
</organism>
<dbReference type="Proteomes" id="UP000182114">
    <property type="component" value="Unassembled WGS sequence"/>
</dbReference>
<dbReference type="Pfam" id="PF02597">
    <property type="entry name" value="ThiS"/>
    <property type="match status" value="1"/>
</dbReference>
<proteinExistence type="predicted"/>
<dbReference type="AlphaFoldDB" id="A0A1G7IFZ6"/>
<reference evidence="2" key="1">
    <citation type="submission" date="2016-10" db="EMBL/GenBank/DDBJ databases">
        <authorList>
            <person name="Varghese N."/>
            <person name="Submissions S."/>
        </authorList>
    </citation>
    <scope>NUCLEOTIDE SEQUENCE [LARGE SCALE GENOMIC DNA]</scope>
    <source>
        <strain evidence="2">DSM 24729</strain>
    </source>
</reference>
<protein>
    <submittedName>
        <fullName evidence="1">Sulfur carrier protein</fullName>
    </submittedName>
</protein>
<accession>A0A1G7IFZ6</accession>
<dbReference type="SUPFAM" id="SSF54285">
    <property type="entry name" value="MoaD/ThiS"/>
    <property type="match status" value="1"/>
</dbReference>
<dbReference type="PANTHER" id="PTHR34472:SF1">
    <property type="entry name" value="SULFUR CARRIER PROTEIN THIS"/>
    <property type="match status" value="1"/>
</dbReference>
<evidence type="ECO:0000313" key="2">
    <source>
        <dbReference type="Proteomes" id="UP000182114"/>
    </source>
</evidence>
<dbReference type="EMBL" id="FNBD01000007">
    <property type="protein sequence ID" value="SDF11563.1"/>
    <property type="molecule type" value="Genomic_DNA"/>
</dbReference>
<gene>
    <name evidence="1" type="ORF">SAMN04487992_107223</name>
</gene>
<dbReference type="InterPro" id="IPR010035">
    <property type="entry name" value="Thi_S"/>
</dbReference>
<dbReference type="Gene3D" id="3.10.20.30">
    <property type="match status" value="1"/>
</dbReference>
<dbReference type="InterPro" id="IPR003749">
    <property type="entry name" value="ThiS/MoaD-like"/>
</dbReference>
<name>A0A1G7IFZ6_9FLAO</name>
<dbReference type="PANTHER" id="PTHR34472">
    <property type="entry name" value="SULFUR CARRIER PROTEIN THIS"/>
    <property type="match status" value="1"/>
</dbReference>
<dbReference type="CDD" id="cd00565">
    <property type="entry name" value="Ubl_ThiS"/>
    <property type="match status" value="1"/>
</dbReference>
<dbReference type="InterPro" id="IPR012675">
    <property type="entry name" value="Beta-grasp_dom_sf"/>
</dbReference>
<keyword evidence="2" id="KW-1185">Reference proteome</keyword>
<dbReference type="eggNOG" id="COG2104">
    <property type="taxonomic scope" value="Bacteria"/>
</dbReference>